<evidence type="ECO:0000313" key="3">
    <source>
        <dbReference type="Proteomes" id="UP000276506"/>
    </source>
</evidence>
<dbReference type="Pfam" id="PF11997">
    <property type="entry name" value="DUF3492"/>
    <property type="match status" value="1"/>
</dbReference>
<dbReference type="Gene3D" id="3.40.50.2000">
    <property type="entry name" value="Glycogen Phosphorylase B"/>
    <property type="match status" value="2"/>
</dbReference>
<evidence type="ECO:0000313" key="2">
    <source>
        <dbReference type="EMBL" id="RRV14374.1"/>
    </source>
</evidence>
<dbReference type="InterPro" id="IPR047691">
    <property type="entry name" value="PelF-like"/>
</dbReference>
<dbReference type="CDD" id="cd03813">
    <property type="entry name" value="GT4-like"/>
    <property type="match status" value="1"/>
</dbReference>
<dbReference type="RefSeq" id="WP_125876146.1">
    <property type="nucleotide sequence ID" value="NZ_RHQL01000001.1"/>
</dbReference>
<dbReference type="PANTHER" id="PTHR12526:SF608">
    <property type="entry name" value="PELF"/>
    <property type="match status" value="1"/>
</dbReference>
<feature type="domain" description="DUF3492" evidence="1">
    <location>
        <begin position="8"/>
        <end position="286"/>
    </location>
</feature>
<comment type="caution">
    <text evidence="2">The sequence shown here is derived from an EMBL/GenBank/DDBJ whole genome shotgun (WGS) entry which is preliminary data.</text>
</comment>
<sequence>MRSETPIADICLLLEGTWPYVRGGVSSWVNQLILGLPDFTFSVVFIGGQREAYGERQYRIPANVVHIEEHFLESAWRPVEALGRVGHEGAAETMRQMHRYLHDPGTPDEALGEGLLDTLASGRLCLEDVLRSRSSWEAITEGYTRHCSDPSFVNYFWTLRTMHAPLVMLSQVAARLPRARALHSISTGYAGLLGAVLQRRWQCAYLLSEHGIYTKERKIDLAQASWISEGPDEALRTGLDTEFSYIRNLWIRFFERIGLLTYRAADPIISLYAGNRQRQIADGAPPSRTRVIPNGIAMAAWADALQRRPAGIAPVVGLVGRVVPIKDVKTFIRAMRGVVSAIPEAEGWVVGPEEEDQAYATECRSLVASLGLEGKVKFLGFRQIHELLPNLGLMVLTSISEAQPLVILEAWAAGTPVVSSDVGSCRELIEGAADESPPLGCAGEVVAIADPQATARAIIGLLSNPERWRAAQAVGLERVNRYYTEVLMLDRYRNLYRNATGRR</sequence>
<dbReference type="AlphaFoldDB" id="A0A3R8V8E6"/>
<dbReference type="Proteomes" id="UP000276506">
    <property type="component" value="Unassembled WGS sequence"/>
</dbReference>
<organism evidence="2 3">
    <name type="scientific">Stutzerimonas xanthomarina</name>
    <dbReference type="NCBI Taxonomy" id="271420"/>
    <lineage>
        <taxon>Bacteria</taxon>
        <taxon>Pseudomonadati</taxon>
        <taxon>Pseudomonadota</taxon>
        <taxon>Gammaproteobacteria</taxon>
        <taxon>Pseudomonadales</taxon>
        <taxon>Pseudomonadaceae</taxon>
        <taxon>Stutzerimonas</taxon>
    </lineage>
</organism>
<dbReference type="PANTHER" id="PTHR12526">
    <property type="entry name" value="GLYCOSYLTRANSFERASE"/>
    <property type="match status" value="1"/>
</dbReference>
<protein>
    <submittedName>
        <fullName evidence="2">DUF3492 domain-containing protein</fullName>
    </submittedName>
</protein>
<dbReference type="NCBIfam" id="NF038011">
    <property type="entry name" value="PelF"/>
    <property type="match status" value="1"/>
</dbReference>
<dbReference type="Pfam" id="PF13692">
    <property type="entry name" value="Glyco_trans_1_4"/>
    <property type="match status" value="1"/>
</dbReference>
<dbReference type="EMBL" id="RHQL01000001">
    <property type="protein sequence ID" value="RRV14374.1"/>
    <property type="molecule type" value="Genomic_DNA"/>
</dbReference>
<proteinExistence type="predicted"/>
<accession>A0A3R8V8E6</accession>
<dbReference type="InterPro" id="IPR022622">
    <property type="entry name" value="DUF3492"/>
</dbReference>
<gene>
    <name evidence="2" type="ORF">EGJ28_03105</name>
</gene>
<evidence type="ECO:0000259" key="1">
    <source>
        <dbReference type="Pfam" id="PF11997"/>
    </source>
</evidence>
<name>A0A3R8V8E6_9GAMM</name>
<reference evidence="2 3" key="1">
    <citation type="submission" date="2018-10" db="EMBL/GenBank/DDBJ databases">
        <title>Transmission dynamics of multidrug resistant bacteria on intensive care unit surfaces.</title>
        <authorList>
            <person name="D'Souza A.W."/>
            <person name="Potter R.F."/>
            <person name="Wallace M."/>
            <person name="Shupe A."/>
            <person name="Patel S."/>
            <person name="Sun S."/>
            <person name="Gul D."/>
            <person name="Kwon J.H."/>
            <person name="Andleeb S."/>
            <person name="Burnham C.-A.D."/>
            <person name="Dantas G."/>
        </authorList>
    </citation>
    <scope>NUCLEOTIDE SEQUENCE [LARGE SCALE GENOMIC DNA]</scope>
    <source>
        <strain evidence="2 3">PX_177</strain>
    </source>
</reference>
<dbReference type="SUPFAM" id="SSF53756">
    <property type="entry name" value="UDP-Glycosyltransferase/glycogen phosphorylase"/>
    <property type="match status" value="1"/>
</dbReference>